<gene>
    <name evidence="5" type="ORF">PYE67_12700</name>
</gene>
<name>A0ABD7YK41_9VIBR</name>
<comment type="cofactor">
    <cofactor evidence="2">
        <name>[2Fe-2S] cluster</name>
        <dbReference type="ChEBI" id="CHEBI:190135"/>
    </cofactor>
</comment>
<dbReference type="Gene3D" id="3.40.50.80">
    <property type="entry name" value="Nucleotide-binding domain of ferredoxin-NADP reductase (FNR) module"/>
    <property type="match status" value="1"/>
</dbReference>
<dbReference type="InterPro" id="IPR050415">
    <property type="entry name" value="MRET"/>
</dbReference>
<keyword evidence="1" id="KW-0472">Membrane</keyword>
<keyword evidence="1" id="KW-0812">Transmembrane</keyword>
<dbReference type="Pfam" id="PF00970">
    <property type="entry name" value="FAD_binding_6"/>
    <property type="match status" value="1"/>
</dbReference>
<dbReference type="InterPro" id="IPR001709">
    <property type="entry name" value="Flavoprot_Pyr_Nucl_cyt_Rdtase"/>
</dbReference>
<dbReference type="SUPFAM" id="SSF63380">
    <property type="entry name" value="Riboflavin synthase domain-like"/>
    <property type="match status" value="1"/>
</dbReference>
<dbReference type="EMBL" id="CP118711">
    <property type="protein sequence ID" value="WGK85216.1"/>
    <property type="molecule type" value="Genomic_DNA"/>
</dbReference>
<dbReference type="AlphaFoldDB" id="A0ABD7YK41"/>
<evidence type="ECO:0000256" key="1">
    <source>
        <dbReference type="ARBA" id="ARBA00022692"/>
    </source>
</evidence>
<dbReference type="PRINTS" id="PR00371">
    <property type="entry name" value="FPNCR"/>
</dbReference>
<dbReference type="PANTHER" id="PTHR47354:SF5">
    <property type="entry name" value="PROTEIN RFBI"/>
    <property type="match status" value="1"/>
</dbReference>
<protein>
    <submittedName>
        <fullName evidence="5">FAD-binding oxidoreductase</fullName>
    </submittedName>
</protein>
<dbReference type="InterPro" id="IPR012675">
    <property type="entry name" value="Beta-grasp_dom_sf"/>
</dbReference>
<feature type="domain" description="2Fe-2S ferredoxin-type" evidence="3">
    <location>
        <begin position="3"/>
        <end position="84"/>
    </location>
</feature>
<dbReference type="PROSITE" id="PS00197">
    <property type="entry name" value="2FE2S_FER_1"/>
    <property type="match status" value="1"/>
</dbReference>
<dbReference type="PROSITE" id="PS51384">
    <property type="entry name" value="FAD_FR"/>
    <property type="match status" value="1"/>
</dbReference>
<dbReference type="PRINTS" id="PR00410">
    <property type="entry name" value="PHEHYDRXLASE"/>
</dbReference>
<dbReference type="Gene3D" id="3.10.20.30">
    <property type="match status" value="1"/>
</dbReference>
<dbReference type="Pfam" id="PF00111">
    <property type="entry name" value="Fer2"/>
    <property type="match status" value="1"/>
</dbReference>
<dbReference type="Proteomes" id="UP001241226">
    <property type="component" value="Chromosome 1"/>
</dbReference>
<dbReference type="InterPro" id="IPR017927">
    <property type="entry name" value="FAD-bd_FR_type"/>
</dbReference>
<dbReference type="PANTHER" id="PTHR47354">
    <property type="entry name" value="NADH OXIDOREDUCTASE HCR"/>
    <property type="match status" value="1"/>
</dbReference>
<evidence type="ECO:0000259" key="3">
    <source>
        <dbReference type="PROSITE" id="PS51085"/>
    </source>
</evidence>
<dbReference type="InterPro" id="IPR008333">
    <property type="entry name" value="Cbr1-like_FAD-bd_dom"/>
</dbReference>
<proteinExistence type="predicted"/>
<dbReference type="CDD" id="cd06189">
    <property type="entry name" value="flavin_oxioreductase"/>
    <property type="match status" value="1"/>
</dbReference>
<evidence type="ECO:0000313" key="5">
    <source>
        <dbReference type="EMBL" id="WGK85216.1"/>
    </source>
</evidence>
<organism evidence="5 6">
    <name type="scientific">Vibrio aestuarianus</name>
    <dbReference type="NCBI Taxonomy" id="28171"/>
    <lineage>
        <taxon>Bacteria</taxon>
        <taxon>Pseudomonadati</taxon>
        <taxon>Pseudomonadota</taxon>
        <taxon>Gammaproteobacteria</taxon>
        <taxon>Vibrionales</taxon>
        <taxon>Vibrionaceae</taxon>
        <taxon>Vibrio</taxon>
    </lineage>
</organism>
<feature type="domain" description="FAD-binding FR-type" evidence="4">
    <location>
        <begin position="91"/>
        <end position="190"/>
    </location>
</feature>
<reference evidence="5 6" key="1">
    <citation type="submission" date="2022-02" db="EMBL/GenBank/DDBJ databases">
        <title>Emergence and expansion in Europe of a Vibrio aestuarianus clonal complex pathogenic for oysters.</title>
        <authorList>
            <person name="Mesnil A."/>
            <person name="Travers M.-A."/>
        </authorList>
    </citation>
    <scope>NUCLEOTIDE SEQUENCE [LARGE SCALE GENOMIC DNA]</scope>
    <source>
        <strain evidence="5 6">U17</strain>
    </source>
</reference>
<dbReference type="InterPro" id="IPR001433">
    <property type="entry name" value="OxRdtase_FAD/NAD-bd"/>
</dbReference>
<dbReference type="Pfam" id="PF00175">
    <property type="entry name" value="NAD_binding_1"/>
    <property type="match status" value="1"/>
</dbReference>
<dbReference type="InterPro" id="IPR039261">
    <property type="entry name" value="FNR_nucleotide-bd"/>
</dbReference>
<evidence type="ECO:0000313" key="6">
    <source>
        <dbReference type="Proteomes" id="UP001241226"/>
    </source>
</evidence>
<sequence length="323" mass="36185">MQYNIKIQPAGISYTSEENLLDDAIAQSIPLEHSCKTGDCGACNAEIISGIVENENGESVNQGNVLTCQSKAKSDVVLKVNYHPELIHIKQKTVPCKVVSFEYVTEDIVSIKLRFPPATKFDYLPGQYVDLSFKGIKRSYSIANAKSDSKELELHIRKVPNGKMSELLFGELKENQLMRIDGPKGTFFVKNNTKQLVLIATGTGIAPIKAIVEELVNKNDKRNVYIYWGMQYKQDLYCDELIALANQNENIIFRAVLSREPEASSDYEQGYVQKAVIRDFNSLIDVEVYACGSLSMIEDAKALFLQYHLPVDAFFSDAFTPAK</sequence>
<dbReference type="Gene3D" id="2.40.30.10">
    <property type="entry name" value="Translation factors"/>
    <property type="match status" value="1"/>
</dbReference>
<dbReference type="InterPro" id="IPR017938">
    <property type="entry name" value="Riboflavin_synthase-like_b-brl"/>
</dbReference>
<dbReference type="InterPro" id="IPR006058">
    <property type="entry name" value="2Fe2S_fd_BS"/>
</dbReference>
<dbReference type="PROSITE" id="PS51085">
    <property type="entry name" value="2FE2S_FER_2"/>
    <property type="match status" value="1"/>
</dbReference>
<evidence type="ECO:0000259" key="4">
    <source>
        <dbReference type="PROSITE" id="PS51384"/>
    </source>
</evidence>
<dbReference type="CDD" id="cd00207">
    <property type="entry name" value="fer2"/>
    <property type="match status" value="1"/>
</dbReference>
<dbReference type="SUPFAM" id="SSF52343">
    <property type="entry name" value="Ferredoxin reductase-like, C-terminal NADP-linked domain"/>
    <property type="match status" value="1"/>
</dbReference>
<dbReference type="InterPro" id="IPR036010">
    <property type="entry name" value="2Fe-2S_ferredoxin-like_sf"/>
</dbReference>
<accession>A0ABD7YK41</accession>
<dbReference type="SUPFAM" id="SSF54292">
    <property type="entry name" value="2Fe-2S ferredoxin-like"/>
    <property type="match status" value="1"/>
</dbReference>
<dbReference type="InterPro" id="IPR001041">
    <property type="entry name" value="2Fe-2S_ferredoxin-type"/>
</dbReference>
<dbReference type="RefSeq" id="WP_261927533.1">
    <property type="nucleotide sequence ID" value="NZ_CALYLG010000365.1"/>
</dbReference>
<evidence type="ECO:0000256" key="2">
    <source>
        <dbReference type="ARBA" id="ARBA00034078"/>
    </source>
</evidence>